<name>A0A7W5AK49_9ACTN</name>
<reference evidence="1 2" key="1">
    <citation type="submission" date="2020-08" db="EMBL/GenBank/DDBJ databases">
        <title>Genomic Encyclopedia of Type Strains, Phase III (KMG-III): the genomes of soil and plant-associated and newly described type strains.</title>
        <authorList>
            <person name="Whitman W."/>
        </authorList>
    </citation>
    <scope>NUCLEOTIDE SEQUENCE [LARGE SCALE GENOMIC DNA]</scope>
    <source>
        <strain evidence="1 2">CECT 3287</strain>
    </source>
</reference>
<dbReference type="EMBL" id="JACHXF010000012">
    <property type="protein sequence ID" value="MBB3097757.1"/>
    <property type="molecule type" value="Genomic_DNA"/>
</dbReference>
<proteinExistence type="predicted"/>
<protein>
    <submittedName>
        <fullName evidence="1">Uncharacterized protein</fullName>
    </submittedName>
</protein>
<evidence type="ECO:0000313" key="1">
    <source>
        <dbReference type="EMBL" id="MBB3097757.1"/>
    </source>
</evidence>
<comment type="caution">
    <text evidence="1">The sequence shown here is derived from an EMBL/GenBank/DDBJ whole genome shotgun (WGS) entry which is preliminary data.</text>
</comment>
<dbReference type="AlphaFoldDB" id="A0A7W5AK49"/>
<keyword evidence="2" id="KW-1185">Reference proteome</keyword>
<organism evidence="1 2">
    <name type="scientific">Actinoplanes campanulatus</name>
    <dbReference type="NCBI Taxonomy" id="113559"/>
    <lineage>
        <taxon>Bacteria</taxon>
        <taxon>Bacillati</taxon>
        <taxon>Actinomycetota</taxon>
        <taxon>Actinomycetes</taxon>
        <taxon>Micromonosporales</taxon>
        <taxon>Micromonosporaceae</taxon>
        <taxon>Actinoplanes</taxon>
    </lineage>
</organism>
<dbReference type="Proteomes" id="UP000590749">
    <property type="component" value="Unassembled WGS sequence"/>
</dbReference>
<gene>
    <name evidence="1" type="ORF">FHR83_005441</name>
</gene>
<dbReference type="RefSeq" id="WP_183223181.1">
    <property type="nucleotide sequence ID" value="NZ_BMPW01000019.1"/>
</dbReference>
<sequence length="130" mass="13904">MSELPAGTPASTTGERRHYPPGVVFHAPHCLEGGNRPAIPIDGAFTSFPTHELHFCFGGMVPEGLLDVLGIAEIMPYIVVEPIAFGDHLYRPSTVKPADCLDYLCAVCRGTHGDEVETLLHALATPSPGR</sequence>
<evidence type="ECO:0000313" key="2">
    <source>
        <dbReference type="Proteomes" id="UP000590749"/>
    </source>
</evidence>
<accession>A0A7W5AK49</accession>